<gene>
    <name evidence="1" type="ORF">GCM10007939_12700</name>
</gene>
<comment type="caution">
    <text evidence="1">The sequence shown here is derived from an EMBL/GenBank/DDBJ whole genome shotgun (WGS) entry which is preliminary data.</text>
</comment>
<dbReference type="EMBL" id="BSNN01000002">
    <property type="protein sequence ID" value="GLQ34987.1"/>
    <property type="molecule type" value="Genomic_DNA"/>
</dbReference>
<name>A0ABQ5VUQ6_9RHOB</name>
<organism evidence="1 2">
    <name type="scientific">Amylibacter marinus</name>
    <dbReference type="NCBI Taxonomy" id="1475483"/>
    <lineage>
        <taxon>Bacteria</taxon>
        <taxon>Pseudomonadati</taxon>
        <taxon>Pseudomonadota</taxon>
        <taxon>Alphaproteobacteria</taxon>
        <taxon>Rhodobacterales</taxon>
        <taxon>Paracoccaceae</taxon>
        <taxon>Amylibacter</taxon>
    </lineage>
</organism>
<dbReference type="Proteomes" id="UP001156694">
    <property type="component" value="Unassembled WGS sequence"/>
</dbReference>
<reference evidence="2" key="1">
    <citation type="journal article" date="2019" name="Int. J. Syst. Evol. Microbiol.">
        <title>The Global Catalogue of Microorganisms (GCM) 10K type strain sequencing project: providing services to taxonomists for standard genome sequencing and annotation.</title>
        <authorList>
            <consortium name="The Broad Institute Genomics Platform"/>
            <consortium name="The Broad Institute Genome Sequencing Center for Infectious Disease"/>
            <person name="Wu L."/>
            <person name="Ma J."/>
        </authorList>
    </citation>
    <scope>NUCLEOTIDE SEQUENCE [LARGE SCALE GENOMIC DNA]</scope>
    <source>
        <strain evidence="2">NBRC 110140</strain>
    </source>
</reference>
<accession>A0ABQ5VUQ6</accession>
<protein>
    <recommendedName>
        <fullName evidence="3">Peptidase MA superfamily protein</fullName>
    </recommendedName>
</protein>
<proteinExistence type="predicted"/>
<keyword evidence="2" id="KW-1185">Reference proteome</keyword>
<sequence>MILFGVFSAFDIRFDSVRLRYTLSINVLVDLMLKSMLKKISRALSTSTLLFMITVYLTQAGWHRALTPSFFGMQEIAPRIYTDSPERSGQITEAIKKAEYNSLQFFTEISARPTYIICLKSNCEEIFGRMPLGLTLGYHRVLISPKGFTPSVLNHERIHVDLHALMGFQDLYRQRFPAWFDEGLSEFLSGRHCSFQRHNEADLARVLRADTFRDWNAMVADRAYGRHYGAACELVSRIAQATGIDGLRRIVLTVRDKDDFMRQMPSIVRR</sequence>
<evidence type="ECO:0000313" key="1">
    <source>
        <dbReference type="EMBL" id="GLQ34987.1"/>
    </source>
</evidence>
<evidence type="ECO:0000313" key="2">
    <source>
        <dbReference type="Proteomes" id="UP001156694"/>
    </source>
</evidence>
<evidence type="ECO:0008006" key="3">
    <source>
        <dbReference type="Google" id="ProtNLM"/>
    </source>
</evidence>